<dbReference type="RefSeq" id="XP_075095349.1">
    <property type="nucleotide sequence ID" value="XM_075239248.1"/>
</dbReference>
<accession>A0AC58TDR8</accession>
<proteinExistence type="predicted"/>
<organism evidence="1 2">
    <name type="scientific">Nicotiana tabacum</name>
    <name type="common">Common tobacco</name>
    <dbReference type="NCBI Taxonomy" id="4097"/>
    <lineage>
        <taxon>Eukaryota</taxon>
        <taxon>Viridiplantae</taxon>
        <taxon>Streptophyta</taxon>
        <taxon>Embryophyta</taxon>
        <taxon>Tracheophyta</taxon>
        <taxon>Spermatophyta</taxon>
        <taxon>Magnoliopsida</taxon>
        <taxon>eudicotyledons</taxon>
        <taxon>Gunneridae</taxon>
        <taxon>Pentapetalae</taxon>
        <taxon>asterids</taxon>
        <taxon>lamiids</taxon>
        <taxon>Solanales</taxon>
        <taxon>Solanaceae</taxon>
        <taxon>Nicotianoideae</taxon>
        <taxon>Nicotianeae</taxon>
        <taxon>Nicotiana</taxon>
    </lineage>
</organism>
<gene>
    <name evidence="2" type="primary">LOC107789427</name>
</gene>
<reference evidence="1" key="1">
    <citation type="journal article" date="2014" name="Nat. Commun.">
        <title>The tobacco genome sequence and its comparison with those of tomato and potato.</title>
        <authorList>
            <person name="Sierro N."/>
            <person name="Battey J.N."/>
            <person name="Ouadi S."/>
            <person name="Bakaher N."/>
            <person name="Bovet L."/>
            <person name="Willig A."/>
            <person name="Goepfert S."/>
            <person name="Peitsch M.C."/>
            <person name="Ivanov N.V."/>
        </authorList>
    </citation>
    <scope>NUCLEOTIDE SEQUENCE [LARGE SCALE GENOMIC DNA]</scope>
</reference>
<name>A0AC58TDR8_TOBAC</name>
<reference evidence="2" key="2">
    <citation type="submission" date="2025-08" db="UniProtKB">
        <authorList>
            <consortium name="RefSeq"/>
        </authorList>
    </citation>
    <scope>IDENTIFICATION</scope>
    <source>
        <tissue evidence="2">Leaf</tissue>
    </source>
</reference>
<sequence length="550" mass="62577">MASSDSNKRNDIAWNYAIQGSSRSAIKCVFCEKTYHGGITRHKQHLIGGFKNIVQCPLCPPEVREEVKAFVDKKNVTRTQMNFEASVNPIDEDDKMDEDGEMRPPPPKKKTHKISSNSSSGSSTTARTTKGPLNLYFSAKQQENGKGEEGLGIEAKKILRDRAVSAFAAWIYDAGLPFNCVNYKTFDKFIETVGQYGPGMKPPNYHEVRVTHLKKEVKKIDQIIKEHKVQWNKFGCSIMMDKWTVRNGKIIINVLVNSPRENAVQIVTDNASENVSADRMMEAMYPHIYWTPCAADCINLMFGDIFKENPYASVFTKAVRVYSYISQRPPMLNLMRKFTNERNLVRPVKTRFATAFLTLHSFYLQKKNLRKLVLSNEWKDNRYAKEAVGKETAKVLISPSFWNDVVRALKVGGPLIRVLRMVDGEKKSPMGYLYEAMDRAKETIAASFEGDVRKYEKVFEIIDTRWENQLHRPLHAAGHLVNPGLFYKNTRDETLTSEVWIGYHACLEKLVPNSATIDQIGEEFGRYSQAEGLFGLQAAIRARDIRSSGN</sequence>
<keyword evidence="1" id="KW-1185">Reference proteome</keyword>
<dbReference type="Proteomes" id="UP000790787">
    <property type="component" value="Chromosome 19"/>
</dbReference>
<evidence type="ECO:0000313" key="2">
    <source>
        <dbReference type="RefSeq" id="XP_075095349.1"/>
    </source>
</evidence>
<protein>
    <submittedName>
        <fullName evidence="2">Uncharacterized protein LOC107789427</fullName>
    </submittedName>
</protein>
<evidence type="ECO:0000313" key="1">
    <source>
        <dbReference type="Proteomes" id="UP000790787"/>
    </source>
</evidence>